<organism evidence="2 3">
    <name type="scientific">Sinimarinibacterium thermocellulolyticum</name>
    <dbReference type="NCBI Taxonomy" id="3170016"/>
    <lineage>
        <taxon>Bacteria</taxon>
        <taxon>Pseudomonadati</taxon>
        <taxon>Pseudomonadota</taxon>
        <taxon>Gammaproteobacteria</taxon>
        <taxon>Nevskiales</taxon>
        <taxon>Nevskiaceae</taxon>
        <taxon>Sinimarinibacterium</taxon>
    </lineage>
</organism>
<evidence type="ECO:0000259" key="1">
    <source>
        <dbReference type="SMART" id="SM00382"/>
    </source>
</evidence>
<gene>
    <name evidence="2" type="ORF">ABSH63_06870</name>
</gene>
<dbReference type="EMBL" id="JBEPIJ010000006">
    <property type="protein sequence ID" value="MES0873723.1"/>
    <property type="molecule type" value="Genomic_DNA"/>
</dbReference>
<dbReference type="InterPro" id="IPR049945">
    <property type="entry name" value="AAA_22"/>
</dbReference>
<dbReference type="SMART" id="SM00382">
    <property type="entry name" value="AAA"/>
    <property type="match status" value="1"/>
</dbReference>
<protein>
    <submittedName>
        <fullName evidence="2">AAA family ATPase</fullName>
    </submittedName>
</protein>
<evidence type="ECO:0000313" key="2">
    <source>
        <dbReference type="EMBL" id="MES0873723.1"/>
    </source>
</evidence>
<dbReference type="Pfam" id="PF13401">
    <property type="entry name" value="AAA_22"/>
    <property type="match status" value="1"/>
</dbReference>
<dbReference type="PANTHER" id="PTHR35894:SF1">
    <property type="entry name" value="PHOSPHORIBULOKINASE _ URIDINE KINASE FAMILY"/>
    <property type="match status" value="1"/>
</dbReference>
<dbReference type="InterPro" id="IPR003593">
    <property type="entry name" value="AAA+_ATPase"/>
</dbReference>
<dbReference type="InterPro" id="IPR002477">
    <property type="entry name" value="Peptidoglycan-bd-like"/>
</dbReference>
<accession>A0ABV2A987</accession>
<comment type="caution">
    <text evidence="2">The sequence shown here is derived from an EMBL/GenBank/DDBJ whole genome shotgun (WGS) entry which is preliminary data.</text>
</comment>
<reference evidence="2 3" key="1">
    <citation type="submission" date="2024-06" db="EMBL/GenBank/DDBJ databases">
        <authorList>
            <person name="Li Z."/>
            <person name="Jiang Y."/>
        </authorList>
    </citation>
    <scope>NUCLEOTIDE SEQUENCE [LARGE SCALE GENOMIC DNA]</scope>
    <source>
        <strain evidence="2 3">HSW-8</strain>
    </source>
</reference>
<dbReference type="Gene3D" id="3.40.50.300">
    <property type="entry name" value="P-loop containing nucleotide triphosphate hydrolases"/>
    <property type="match status" value="1"/>
</dbReference>
<dbReference type="SUPFAM" id="SSF52540">
    <property type="entry name" value="P-loop containing nucleoside triphosphate hydrolases"/>
    <property type="match status" value="1"/>
</dbReference>
<keyword evidence="3" id="KW-1185">Reference proteome</keyword>
<dbReference type="Proteomes" id="UP001465331">
    <property type="component" value="Unassembled WGS sequence"/>
</dbReference>
<dbReference type="Gene3D" id="1.10.101.10">
    <property type="entry name" value="PGBD-like superfamily/PGBD"/>
    <property type="match status" value="1"/>
</dbReference>
<dbReference type="InterPro" id="IPR027417">
    <property type="entry name" value="P-loop_NTPase"/>
</dbReference>
<dbReference type="InterPro" id="IPR036366">
    <property type="entry name" value="PGBDSf"/>
</dbReference>
<proteinExistence type="predicted"/>
<sequence>MYIEYFQLREMPFAITPDPAYLYMSSRHQEALGHLLYGIGQYGGFVQITGEVGTGKTTIVRSLLEQKLPDVDVAMIHNPRQSEHEFVHSICDELGVAVPRETTSIKLLVDALNAHLLKTHAAGRRTVLIIDEAQNLQPGVLEQVRLLTNLETAKEKLLRIMLVGQPELATLLARPELRQLASRITARYHLTPLSARETAEYIGHRLRIAGARSPIFEPEACALVHRHAQGIPRLINVICDRALLGAYAQQALRVDAATVRRAAREVMGEQRERLEAGAPRRWRAIETGWLVALIACAGLFAYTFYPWGSQAPSAAATPSASAKPTRTAAATPTPQITPVATPAAIVPAALPLSSAEDLARSAQPLAVALARLIRLWNAEVPADATADLCAALHTQGLACYRSSGSWQDLFTMDRPAVLSLLIDGSPQYVLLESLDPRNAVLHTVLGPMRIAVAELRPLWTGEFLLLWRRETHAIRIDAQAGSVDIAWLHQRLAELGYTQGEPPPVFDAALADAVRRFQADRGLAVDGIAGVRTLIELGDGLPGTPTLAMRTP</sequence>
<name>A0ABV2A987_9GAMM</name>
<feature type="domain" description="AAA+ ATPase" evidence="1">
    <location>
        <begin position="42"/>
        <end position="185"/>
    </location>
</feature>
<dbReference type="Pfam" id="PF01471">
    <property type="entry name" value="PG_binding_1"/>
    <property type="match status" value="1"/>
</dbReference>
<dbReference type="SUPFAM" id="SSF47090">
    <property type="entry name" value="PGBD-like"/>
    <property type="match status" value="1"/>
</dbReference>
<dbReference type="InterPro" id="IPR052026">
    <property type="entry name" value="ExeA_AAA_ATPase_DNA-bind"/>
</dbReference>
<dbReference type="Gene3D" id="3.90.70.10">
    <property type="entry name" value="Cysteine proteinases"/>
    <property type="match status" value="1"/>
</dbReference>
<dbReference type="InterPro" id="IPR036365">
    <property type="entry name" value="PGBD-like_sf"/>
</dbReference>
<dbReference type="PANTHER" id="PTHR35894">
    <property type="entry name" value="GENERAL SECRETION PATHWAY PROTEIN A-RELATED"/>
    <property type="match status" value="1"/>
</dbReference>
<evidence type="ECO:0000313" key="3">
    <source>
        <dbReference type="Proteomes" id="UP001465331"/>
    </source>
</evidence>